<feature type="region of interest" description="Disordered" evidence="2">
    <location>
        <begin position="450"/>
        <end position="535"/>
    </location>
</feature>
<sequence length="547" mass="59535">METKRGSVNKVTANNNDNNNATVTSNAKSSSNSRSGSYRGKAQTHHSRGGNQYRGGGRGRGRGRGRAGSSGRKGRGSSHNVNTNSISERGKNNATGVDSSNSNANFPINRRGSKDEIIYTKSNVKGCSSSSNNGKGIRKSSHSNSGGTGGGVTKTALGNVIPSSNSQKKSNGPTATKKNLTALGNSVPETSNSRGGRVHSKSQRHSHNISAKQSQYHANKSQAEAIKSKETSAAISSLQKHHSNLSWIDMDDEGGRSSNDRNNRLEATEPEQISAGARAIAQLQEKVNKLTRENMALRDSVSLQKMNLEKEAKKSADLSAALDRQSRDYGMLENINTSLGKVRTRLEAEKESYRVKLLKSERERKEVQAKLSGGGKGKSGGHSKEETNDMETKIKKLELELENKQSLLDSAERKSAALKIDIEYHQAQEEYHKIRLENMEAEIKSKDEELKKMKSLRSNKKLEALTSKTSSSCPSEHHHDNVNREEVEGSNTNTDASVRASSSAVETKEEKEKAADNAKDKRVNKNQDVEIPSDNIISSNVITKLVL</sequence>
<feature type="region of interest" description="Disordered" evidence="2">
    <location>
        <begin position="364"/>
        <end position="389"/>
    </location>
</feature>
<gene>
    <name evidence="3" type="ORF">ASTO00021_LOCUS17956</name>
</gene>
<dbReference type="AlphaFoldDB" id="A0A7S3PRF6"/>
<feature type="compositionally biased region" description="Basic and acidic residues" evidence="2">
    <location>
        <begin position="506"/>
        <end position="528"/>
    </location>
</feature>
<feature type="compositionally biased region" description="Basic and acidic residues" evidence="2">
    <location>
        <begin position="475"/>
        <end position="487"/>
    </location>
</feature>
<name>A0A7S3PRF6_9STRA</name>
<proteinExistence type="predicted"/>
<feature type="compositionally biased region" description="Basic and acidic residues" evidence="2">
    <location>
        <begin position="253"/>
        <end position="267"/>
    </location>
</feature>
<feature type="coiled-coil region" evidence="1">
    <location>
        <begin position="273"/>
        <end position="300"/>
    </location>
</feature>
<keyword evidence="1" id="KW-0175">Coiled coil</keyword>
<evidence type="ECO:0000256" key="2">
    <source>
        <dbReference type="SAM" id="MobiDB-lite"/>
    </source>
</evidence>
<feature type="compositionally biased region" description="Polar residues" evidence="2">
    <location>
        <begin position="208"/>
        <end position="222"/>
    </location>
</feature>
<dbReference type="EMBL" id="HBIN01023316">
    <property type="protein sequence ID" value="CAE0447992.1"/>
    <property type="molecule type" value="Transcribed_RNA"/>
</dbReference>
<feature type="compositionally biased region" description="Low complexity" evidence="2">
    <location>
        <begin position="124"/>
        <end position="135"/>
    </location>
</feature>
<feature type="compositionally biased region" description="Polar residues" evidence="2">
    <location>
        <begin position="161"/>
        <end position="194"/>
    </location>
</feature>
<accession>A0A7S3PRF6</accession>
<feature type="region of interest" description="Disordered" evidence="2">
    <location>
        <begin position="1"/>
        <end position="109"/>
    </location>
</feature>
<feature type="region of interest" description="Disordered" evidence="2">
    <location>
        <begin position="124"/>
        <end position="271"/>
    </location>
</feature>
<reference evidence="3" key="1">
    <citation type="submission" date="2021-01" db="EMBL/GenBank/DDBJ databases">
        <authorList>
            <person name="Corre E."/>
            <person name="Pelletier E."/>
            <person name="Niang G."/>
            <person name="Scheremetjew M."/>
            <person name="Finn R."/>
            <person name="Kale V."/>
            <person name="Holt S."/>
            <person name="Cochrane G."/>
            <person name="Meng A."/>
            <person name="Brown T."/>
            <person name="Cohen L."/>
        </authorList>
    </citation>
    <scope>NUCLEOTIDE SEQUENCE</scope>
    <source>
        <strain evidence="3">GSBS06</strain>
    </source>
</reference>
<evidence type="ECO:0008006" key="4">
    <source>
        <dbReference type="Google" id="ProtNLM"/>
    </source>
</evidence>
<feature type="compositionally biased region" description="Basic residues" evidence="2">
    <location>
        <begin position="196"/>
        <end position="207"/>
    </location>
</feature>
<feature type="compositionally biased region" description="Polar residues" evidence="2">
    <location>
        <begin position="79"/>
        <end position="106"/>
    </location>
</feature>
<feature type="compositionally biased region" description="Low complexity" evidence="2">
    <location>
        <begin position="8"/>
        <end position="41"/>
    </location>
</feature>
<evidence type="ECO:0000256" key="1">
    <source>
        <dbReference type="SAM" id="Coils"/>
    </source>
</evidence>
<evidence type="ECO:0000313" key="3">
    <source>
        <dbReference type="EMBL" id="CAE0447992.1"/>
    </source>
</evidence>
<organism evidence="3">
    <name type="scientific">Aplanochytrium stocchinoi</name>
    <dbReference type="NCBI Taxonomy" id="215587"/>
    <lineage>
        <taxon>Eukaryota</taxon>
        <taxon>Sar</taxon>
        <taxon>Stramenopiles</taxon>
        <taxon>Bigyra</taxon>
        <taxon>Labyrinthulomycetes</taxon>
        <taxon>Thraustochytrida</taxon>
        <taxon>Thraustochytriidae</taxon>
        <taxon>Aplanochytrium</taxon>
    </lineage>
</organism>
<protein>
    <recommendedName>
        <fullName evidence="4">Lebercilin domain-containing protein</fullName>
    </recommendedName>
</protein>